<proteinExistence type="predicted"/>
<keyword evidence="3" id="KW-1185">Reference proteome</keyword>
<evidence type="ECO:0000313" key="1">
    <source>
        <dbReference type="EMBL" id="GBO17191.1"/>
    </source>
</evidence>
<dbReference type="EMBL" id="BGPR01040979">
    <property type="protein sequence ID" value="GBO17196.1"/>
    <property type="molecule type" value="Genomic_DNA"/>
</dbReference>
<name>A0A4Y2UY77_ARAVE</name>
<evidence type="ECO:0000313" key="3">
    <source>
        <dbReference type="Proteomes" id="UP000499080"/>
    </source>
</evidence>
<protein>
    <submittedName>
        <fullName evidence="1">Uncharacterized protein</fullName>
    </submittedName>
</protein>
<sequence length="114" mass="13055">MLCYFAGSSLQSYRLSLSWQANIKKNQTCCKCRCYPGRCSAISKRYLSDVARYSEYRSDIVEISLTYLVLIGIEVALPGKFEAVGRNPEEFLRSCMLNCNTSNAPFEFQFGNRY</sequence>
<dbReference type="AlphaFoldDB" id="A0A4Y2UY77"/>
<evidence type="ECO:0000313" key="2">
    <source>
        <dbReference type="EMBL" id="GBO17196.1"/>
    </source>
</evidence>
<dbReference type="EMBL" id="BGPR01040977">
    <property type="protein sequence ID" value="GBO17191.1"/>
    <property type="molecule type" value="Genomic_DNA"/>
</dbReference>
<organism evidence="1 3">
    <name type="scientific">Araneus ventricosus</name>
    <name type="common">Orbweaver spider</name>
    <name type="synonym">Epeira ventricosa</name>
    <dbReference type="NCBI Taxonomy" id="182803"/>
    <lineage>
        <taxon>Eukaryota</taxon>
        <taxon>Metazoa</taxon>
        <taxon>Ecdysozoa</taxon>
        <taxon>Arthropoda</taxon>
        <taxon>Chelicerata</taxon>
        <taxon>Arachnida</taxon>
        <taxon>Araneae</taxon>
        <taxon>Araneomorphae</taxon>
        <taxon>Entelegynae</taxon>
        <taxon>Araneoidea</taxon>
        <taxon>Araneidae</taxon>
        <taxon>Araneus</taxon>
    </lineage>
</organism>
<comment type="caution">
    <text evidence="1">The sequence shown here is derived from an EMBL/GenBank/DDBJ whole genome shotgun (WGS) entry which is preliminary data.</text>
</comment>
<gene>
    <name evidence="2" type="ORF">AVEN_145552_1</name>
    <name evidence="1" type="ORF">AVEN_26357_1</name>
</gene>
<reference evidence="1 3" key="1">
    <citation type="journal article" date="2019" name="Sci. Rep.">
        <title>Orb-weaving spider Araneus ventricosus genome elucidates the spidroin gene catalogue.</title>
        <authorList>
            <person name="Kono N."/>
            <person name="Nakamura H."/>
            <person name="Ohtoshi R."/>
            <person name="Moran D.A.P."/>
            <person name="Shinohara A."/>
            <person name="Yoshida Y."/>
            <person name="Fujiwara M."/>
            <person name="Mori M."/>
            <person name="Tomita M."/>
            <person name="Arakawa K."/>
        </authorList>
    </citation>
    <scope>NUCLEOTIDE SEQUENCE [LARGE SCALE GENOMIC DNA]</scope>
</reference>
<dbReference type="Proteomes" id="UP000499080">
    <property type="component" value="Unassembled WGS sequence"/>
</dbReference>
<accession>A0A4Y2UY77</accession>